<dbReference type="SUPFAM" id="SSF101941">
    <property type="entry name" value="NAC domain"/>
    <property type="match status" value="1"/>
</dbReference>
<dbReference type="InterPro" id="IPR003441">
    <property type="entry name" value="NAC-dom"/>
</dbReference>
<accession>A0A8K1HZT7</accession>
<protein>
    <submittedName>
        <fullName evidence="6">NAC transcription factor 85</fullName>
    </submittedName>
</protein>
<proteinExistence type="evidence at transcript level"/>
<evidence type="ECO:0000259" key="5">
    <source>
        <dbReference type="PROSITE" id="PS51005"/>
    </source>
</evidence>
<dbReference type="InterPro" id="IPR036093">
    <property type="entry name" value="NAC_dom_sf"/>
</dbReference>
<evidence type="ECO:0000313" key="6">
    <source>
        <dbReference type="EMBL" id="UBT01689.1"/>
    </source>
</evidence>
<reference evidence="6" key="1">
    <citation type="submission" date="2020-03" db="EMBL/GenBank/DDBJ databases">
        <title>LcNAC40-LcVPE regulatory module contributes to fruit abscission by promoting autolytic programmed cell death in litchi.</title>
        <authorList>
            <person name="Li C."/>
            <person name="Ning X."/>
            <person name="Zhao M."/>
            <person name="Wen Z."/>
            <person name="Kou L."/>
            <person name="Ma X."/>
            <person name="Peng M."/>
            <person name="Yang Y."/>
            <person name="Wu H."/>
            <person name="Li J."/>
        </authorList>
    </citation>
    <scope>NUCLEOTIDE SEQUENCE</scope>
</reference>
<dbReference type="Gene3D" id="2.170.150.80">
    <property type="entry name" value="NAC domain"/>
    <property type="match status" value="1"/>
</dbReference>
<keyword evidence="4" id="KW-0539">Nucleus</keyword>
<dbReference type="EMBL" id="MT275573">
    <property type="protein sequence ID" value="UBT01689.1"/>
    <property type="molecule type" value="mRNA"/>
</dbReference>
<evidence type="ECO:0000256" key="1">
    <source>
        <dbReference type="ARBA" id="ARBA00023015"/>
    </source>
</evidence>
<dbReference type="AlphaFoldDB" id="A0A8K1HZT7"/>
<dbReference type="Pfam" id="PF02365">
    <property type="entry name" value="NAM"/>
    <property type="match status" value="1"/>
</dbReference>
<feature type="domain" description="NAC" evidence="5">
    <location>
        <begin position="16"/>
        <end position="168"/>
    </location>
</feature>
<keyword evidence="2" id="KW-0238">DNA-binding</keyword>
<dbReference type="PANTHER" id="PTHR31719:SF148">
    <property type="entry name" value="NAC TRANSCRIPTION FACTOR 25"/>
    <property type="match status" value="1"/>
</dbReference>
<dbReference type="GO" id="GO:0048731">
    <property type="term" value="P:system development"/>
    <property type="evidence" value="ECO:0007669"/>
    <property type="project" value="TreeGrafter"/>
</dbReference>
<evidence type="ECO:0000256" key="3">
    <source>
        <dbReference type="ARBA" id="ARBA00023163"/>
    </source>
</evidence>
<keyword evidence="1" id="KW-0805">Transcription regulation</keyword>
<dbReference type="GO" id="GO:0003677">
    <property type="term" value="F:DNA binding"/>
    <property type="evidence" value="ECO:0007669"/>
    <property type="project" value="UniProtKB-KW"/>
</dbReference>
<sequence length="180" mass="21134">MENNNIVTCSSNNGGLPVGVRFDPTDYELLVNYLFNKVHGNPLPCATSIIDCDVYGEGRAWKRLFEESEEDTLYFFTRLKKKHGNGKRVDRVTEWGTWRSQNDKEIYGYNGDQKVKIGGKRSFSFIPKNGVQERRGKWVMHEYRLDDCLLDDQNNNSWRYVVCRIIKKSKRTWNARHDDD</sequence>
<dbReference type="PANTHER" id="PTHR31719">
    <property type="entry name" value="NAC TRANSCRIPTION FACTOR 56"/>
    <property type="match status" value="1"/>
</dbReference>
<organism evidence="6">
    <name type="scientific">Litchi chinensis</name>
    <name type="common">Lychee</name>
    <dbReference type="NCBI Taxonomy" id="151069"/>
    <lineage>
        <taxon>Eukaryota</taxon>
        <taxon>Viridiplantae</taxon>
        <taxon>Streptophyta</taxon>
        <taxon>Embryophyta</taxon>
        <taxon>Tracheophyta</taxon>
        <taxon>Spermatophyta</taxon>
        <taxon>Magnoliopsida</taxon>
        <taxon>eudicotyledons</taxon>
        <taxon>Gunneridae</taxon>
        <taxon>Pentapetalae</taxon>
        <taxon>rosids</taxon>
        <taxon>malvids</taxon>
        <taxon>Sapindales</taxon>
        <taxon>Sapindaceae</taxon>
        <taxon>Litchi</taxon>
    </lineage>
</organism>
<dbReference type="PROSITE" id="PS51005">
    <property type="entry name" value="NAC"/>
    <property type="match status" value="1"/>
</dbReference>
<evidence type="ECO:0000256" key="2">
    <source>
        <dbReference type="ARBA" id="ARBA00023125"/>
    </source>
</evidence>
<name>A0A8K1HZT7_LITCN</name>
<dbReference type="GO" id="GO:0006355">
    <property type="term" value="P:regulation of DNA-templated transcription"/>
    <property type="evidence" value="ECO:0007669"/>
    <property type="project" value="InterPro"/>
</dbReference>
<keyword evidence="3" id="KW-0804">Transcription</keyword>
<evidence type="ECO:0000256" key="4">
    <source>
        <dbReference type="ARBA" id="ARBA00023242"/>
    </source>
</evidence>